<keyword evidence="2" id="KW-0378">Hydrolase</keyword>
<sequence>MGIKKIFPEDIKLQFTVDTPTYRVKPQPVFFGQERVENAFNIALKTEKEGYNLYVAGPEGIGKITYTKLKLHEAARKKKTPEDIFYHANFEEPQKPKFVSVPAGVGRKLAKDISRVIENLKETVVRQFESKEFEDERVRLIKKIEEEKSHILNQLKRDAESYGLATVVTPAGIQFIPIVQGKASPEFLRVPEIKAEFEKKVEMFDERFRDYMRQIRELDYQLFESLRELKEKVSRYVIDNAFYKIEEKYRYLKQVIQFLEYLKQHMSERIDIFIRWKMLEGDFLLQKAVEREIDIFRINVVVDNSRQEGAPVIYEQVPTFKTLFGYISYRAEMGILYADHMSIVAGSLFKARGGYIIFKIRDILKNPILWENLKRVIIHKKIYLSHYPVEEIFPFHVGIYPEPVPFNITVVLVGDSLMYQLLSMFDPDFNRLFKVKAEFDPVVELNETVIKKFPVLVKHIITQEKLKDVETDGLSELLRYAVELSGSRKKINTVFSHITDLLREADAICEEKFITGKTVKKVIKDRRFRLNLIEEKLRRMFAEGKLIVNIEGKKVAQVNGLSVIELGDFSFGKPSRITASSYIGEKGIINIEREVELSGPIHSKGVMILSGYVGHKYGKDTPLALSCSIAFEQSYGEVEGDSASAAELIAVLSSISEIPVRQEIAITGSIDQLGNIQPVGGIKEKVEGFYSVCKILGLNGKQRVIIPLRNFDNLVLDDEVIEAVEKGNFHIYTIDHIDDAIKLMTETDPLDFHRQVKEKLVEYYRQAIKGKK</sequence>
<keyword evidence="5" id="KW-1185">Reference proteome</keyword>
<protein>
    <recommendedName>
        <fullName evidence="2">endopeptidase La</fullName>
        <ecNumber evidence="2">3.4.21.53</ecNumber>
    </recommendedName>
</protein>
<reference evidence="4 5" key="1">
    <citation type="journal article" date="2021" name="Syst. Appl. Microbiol.">
        <title>Persephonella atlantica sp. nov.: How to adapt to physico-chemical gradients in high temperature hydrothermal habitats.</title>
        <authorList>
            <person name="Francois D.X."/>
            <person name="Godfroy A."/>
            <person name="Mathien C."/>
            <person name="Aube J."/>
            <person name="Cathalot C."/>
            <person name="Lesongeur F."/>
            <person name="L'Haridon S."/>
            <person name="Philippon X."/>
            <person name="Roussel E.G."/>
        </authorList>
    </citation>
    <scope>NUCLEOTIDE SEQUENCE [LARGE SCALE GENOMIC DNA]</scope>
    <source>
        <strain evidence="4 5">MO1340</strain>
    </source>
</reference>
<dbReference type="InterPro" id="IPR046843">
    <property type="entry name" value="LonB_AAA-LID"/>
</dbReference>
<feature type="active site" evidence="2">
    <location>
        <position position="685"/>
    </location>
</feature>
<dbReference type="Pfam" id="PF20437">
    <property type="entry name" value="LonC_helical"/>
    <property type="match status" value="1"/>
</dbReference>
<proteinExistence type="inferred from homology"/>
<dbReference type="EMBL" id="JAACYA010000002">
    <property type="protein sequence ID" value="MBK3333225.1"/>
    <property type="molecule type" value="Genomic_DNA"/>
</dbReference>
<evidence type="ECO:0000313" key="4">
    <source>
        <dbReference type="EMBL" id="MBK3333225.1"/>
    </source>
</evidence>
<dbReference type="Pfam" id="PF13654">
    <property type="entry name" value="AAA_32"/>
    <property type="match status" value="1"/>
</dbReference>
<organism evidence="4 5">
    <name type="scientific">Persephonella atlantica</name>
    <dbReference type="NCBI Taxonomy" id="2699429"/>
    <lineage>
        <taxon>Bacteria</taxon>
        <taxon>Pseudomonadati</taxon>
        <taxon>Aquificota</taxon>
        <taxon>Aquificia</taxon>
        <taxon>Aquificales</taxon>
        <taxon>Hydrogenothermaceae</taxon>
        <taxon>Persephonella</taxon>
    </lineage>
</organism>
<dbReference type="PRINTS" id="PR00830">
    <property type="entry name" value="ENDOLAPTASE"/>
</dbReference>
<name>A0ABS1GK58_9AQUI</name>
<evidence type="ECO:0000313" key="5">
    <source>
        <dbReference type="Proteomes" id="UP000772812"/>
    </source>
</evidence>
<evidence type="ECO:0000256" key="2">
    <source>
        <dbReference type="PROSITE-ProRule" id="PRU01122"/>
    </source>
</evidence>
<gene>
    <name evidence="4" type="ORF">GWK41_09100</name>
</gene>
<dbReference type="Pfam" id="PF20436">
    <property type="entry name" value="LonB_AAA-LID"/>
    <property type="match status" value="1"/>
</dbReference>
<dbReference type="InterPro" id="IPR008269">
    <property type="entry name" value="Lon_proteolytic"/>
</dbReference>
<dbReference type="InterPro" id="IPR020568">
    <property type="entry name" value="Ribosomal_Su5_D2-typ_SF"/>
</dbReference>
<dbReference type="Gene3D" id="3.30.230.10">
    <property type="match status" value="1"/>
</dbReference>
<dbReference type="SUPFAM" id="SSF54211">
    <property type="entry name" value="Ribosomal protein S5 domain 2-like"/>
    <property type="match status" value="1"/>
</dbReference>
<dbReference type="InterPro" id="IPR046844">
    <property type="entry name" value="Lon-like_helical"/>
</dbReference>
<keyword evidence="1 2" id="KW-0645">Protease</keyword>
<dbReference type="Pfam" id="PF05362">
    <property type="entry name" value="Lon_C"/>
    <property type="match status" value="1"/>
</dbReference>
<keyword evidence="2" id="KW-0720">Serine protease</keyword>
<dbReference type="PANTHER" id="PTHR10046">
    <property type="entry name" value="ATP DEPENDENT LON PROTEASE FAMILY MEMBER"/>
    <property type="match status" value="1"/>
</dbReference>
<comment type="catalytic activity">
    <reaction evidence="2">
        <text>Hydrolysis of proteins in presence of ATP.</text>
        <dbReference type="EC" id="3.4.21.53"/>
    </reaction>
</comment>
<dbReference type="RefSeq" id="WP_200674714.1">
    <property type="nucleotide sequence ID" value="NZ_JAACYA010000002.1"/>
</dbReference>
<dbReference type="Gene3D" id="3.40.50.300">
    <property type="entry name" value="P-loop containing nucleotide triphosphate hydrolases"/>
    <property type="match status" value="2"/>
</dbReference>
<accession>A0ABS1GK58</accession>
<dbReference type="Gene3D" id="1.10.8.60">
    <property type="match status" value="1"/>
</dbReference>
<dbReference type="InterPro" id="IPR027065">
    <property type="entry name" value="Lon_Prtase"/>
</dbReference>
<comment type="caution">
    <text evidence="4">The sequence shown here is derived from an EMBL/GenBank/DDBJ whole genome shotgun (WGS) entry which is preliminary data.</text>
</comment>
<dbReference type="Proteomes" id="UP000772812">
    <property type="component" value="Unassembled WGS sequence"/>
</dbReference>
<dbReference type="EC" id="3.4.21.53" evidence="2"/>
<dbReference type="InterPro" id="IPR041699">
    <property type="entry name" value="AAA_32"/>
</dbReference>
<comment type="similarity">
    <text evidence="2">Belongs to the peptidase S16 family.</text>
</comment>
<evidence type="ECO:0000259" key="3">
    <source>
        <dbReference type="PROSITE" id="PS51786"/>
    </source>
</evidence>
<feature type="domain" description="Lon proteolytic" evidence="3">
    <location>
        <begin position="552"/>
        <end position="747"/>
    </location>
</feature>
<dbReference type="InterPro" id="IPR027417">
    <property type="entry name" value="P-loop_NTPase"/>
</dbReference>
<dbReference type="PROSITE" id="PS51786">
    <property type="entry name" value="LON_PROTEOLYTIC"/>
    <property type="match status" value="1"/>
</dbReference>
<dbReference type="InterPro" id="IPR014721">
    <property type="entry name" value="Ribsml_uS5_D2-typ_fold_subgr"/>
</dbReference>
<feature type="active site" evidence="2">
    <location>
        <position position="642"/>
    </location>
</feature>
<evidence type="ECO:0000256" key="1">
    <source>
        <dbReference type="ARBA" id="ARBA00022670"/>
    </source>
</evidence>